<dbReference type="InterPro" id="IPR036638">
    <property type="entry name" value="HLH_DNA-bd_sf"/>
</dbReference>
<dbReference type="AlphaFoldDB" id="A0A438MZ04"/>
<dbReference type="GO" id="GO:0046983">
    <property type="term" value="F:protein dimerization activity"/>
    <property type="evidence" value="ECO:0007669"/>
    <property type="project" value="InterPro"/>
</dbReference>
<comment type="caution">
    <text evidence="2">The sequence shown here is derived from an EMBL/GenBank/DDBJ whole genome shotgun (WGS) entry which is preliminary data.</text>
</comment>
<evidence type="ECO:0000313" key="2">
    <source>
        <dbReference type="EMBL" id="RVX68964.1"/>
    </source>
</evidence>
<feature type="domain" description="BHLH" evidence="1">
    <location>
        <begin position="56"/>
        <end position="112"/>
    </location>
</feature>
<protein>
    <recommendedName>
        <fullName evidence="1">BHLH domain-containing protein</fullName>
    </recommendedName>
</protein>
<name>A0A438MZ04_EXOME</name>
<dbReference type="Gene3D" id="4.10.280.10">
    <property type="entry name" value="Helix-loop-helix DNA-binding domain"/>
    <property type="match status" value="1"/>
</dbReference>
<dbReference type="OrthoDB" id="5344169at2759"/>
<proteinExistence type="predicted"/>
<dbReference type="SMART" id="SM00353">
    <property type="entry name" value="HLH"/>
    <property type="match status" value="1"/>
</dbReference>
<accession>A0A438MZ04</accession>
<reference evidence="2 3" key="1">
    <citation type="submission" date="2017-03" db="EMBL/GenBank/DDBJ databases">
        <title>Genomes of endolithic fungi from Antarctica.</title>
        <authorList>
            <person name="Coleine C."/>
            <person name="Masonjones S."/>
            <person name="Stajich J.E."/>
        </authorList>
    </citation>
    <scope>NUCLEOTIDE SEQUENCE [LARGE SCALE GENOMIC DNA]</scope>
    <source>
        <strain evidence="2 3">CCFEE 6314</strain>
    </source>
</reference>
<dbReference type="EMBL" id="NAJM01000033">
    <property type="protein sequence ID" value="RVX68964.1"/>
    <property type="molecule type" value="Genomic_DNA"/>
</dbReference>
<dbReference type="CDD" id="cd11392">
    <property type="entry name" value="bHLH_ScPHO4_like"/>
    <property type="match status" value="1"/>
</dbReference>
<dbReference type="InterPro" id="IPR011598">
    <property type="entry name" value="bHLH_dom"/>
</dbReference>
<dbReference type="Proteomes" id="UP000288859">
    <property type="component" value="Unassembled WGS sequence"/>
</dbReference>
<sequence>MSEKETQTEQVVPGGSVAGPSYDVLAVKSNYGCIKEGSHSHHGLNYPDSFLADTFSKQRAHMIDERKRRNRLSRAIQTLQGLMPQMDAVGKQKKGPCKAITVERAIDYIIALQWEVERLRKASSATTQDAGVLFDLDSTSNNAANC</sequence>
<dbReference type="PROSITE" id="PS50888">
    <property type="entry name" value="BHLH"/>
    <property type="match status" value="1"/>
</dbReference>
<gene>
    <name evidence="2" type="ORF">B0A52_08031</name>
</gene>
<organism evidence="2 3">
    <name type="scientific">Exophiala mesophila</name>
    <name type="common">Black yeast-like fungus</name>
    <dbReference type="NCBI Taxonomy" id="212818"/>
    <lineage>
        <taxon>Eukaryota</taxon>
        <taxon>Fungi</taxon>
        <taxon>Dikarya</taxon>
        <taxon>Ascomycota</taxon>
        <taxon>Pezizomycotina</taxon>
        <taxon>Eurotiomycetes</taxon>
        <taxon>Chaetothyriomycetidae</taxon>
        <taxon>Chaetothyriales</taxon>
        <taxon>Herpotrichiellaceae</taxon>
        <taxon>Exophiala</taxon>
    </lineage>
</organism>
<evidence type="ECO:0000259" key="1">
    <source>
        <dbReference type="PROSITE" id="PS50888"/>
    </source>
</evidence>
<dbReference type="SUPFAM" id="SSF47459">
    <property type="entry name" value="HLH, helix-loop-helix DNA-binding domain"/>
    <property type="match status" value="1"/>
</dbReference>
<dbReference type="Pfam" id="PF00010">
    <property type="entry name" value="HLH"/>
    <property type="match status" value="1"/>
</dbReference>
<evidence type="ECO:0000313" key="3">
    <source>
        <dbReference type="Proteomes" id="UP000288859"/>
    </source>
</evidence>